<feature type="transmembrane region" description="Helical" evidence="7">
    <location>
        <begin position="414"/>
        <end position="439"/>
    </location>
</feature>
<feature type="compositionally biased region" description="Polar residues" evidence="6">
    <location>
        <begin position="19"/>
        <end position="29"/>
    </location>
</feature>
<evidence type="ECO:0000256" key="3">
    <source>
        <dbReference type="ARBA" id="ARBA00022692"/>
    </source>
</evidence>
<keyword evidence="5 7" id="KW-0472">Membrane</keyword>
<dbReference type="GO" id="GO:0022857">
    <property type="term" value="F:transmembrane transporter activity"/>
    <property type="evidence" value="ECO:0007669"/>
    <property type="project" value="InterPro"/>
</dbReference>
<dbReference type="KEGG" id="glz:GLAREA_07598"/>
<dbReference type="PANTHER" id="PTHR45649:SF4">
    <property type="entry name" value="TRANSPORTER, PUTATIVE (EUROFUNG)-RELATED"/>
    <property type="match status" value="1"/>
</dbReference>
<feature type="transmembrane region" description="Helical" evidence="7">
    <location>
        <begin position="388"/>
        <end position="408"/>
    </location>
</feature>
<feature type="transmembrane region" description="Helical" evidence="7">
    <location>
        <begin position="487"/>
        <end position="508"/>
    </location>
</feature>
<evidence type="ECO:0000313" key="8">
    <source>
        <dbReference type="EMBL" id="EPE32465.1"/>
    </source>
</evidence>
<name>S3D3U0_GLAL2</name>
<dbReference type="RefSeq" id="XP_008080477.1">
    <property type="nucleotide sequence ID" value="XM_008082286.1"/>
</dbReference>
<keyword evidence="4 7" id="KW-1133">Transmembrane helix</keyword>
<dbReference type="OrthoDB" id="3257095at2759"/>
<feature type="transmembrane region" description="Helical" evidence="7">
    <location>
        <begin position="260"/>
        <end position="277"/>
    </location>
</feature>
<dbReference type="EMBL" id="KE145359">
    <property type="protein sequence ID" value="EPE32465.1"/>
    <property type="molecule type" value="Genomic_DNA"/>
</dbReference>
<keyword evidence="3 7" id="KW-0812">Transmembrane</keyword>
<accession>S3D3U0</accession>
<feature type="compositionally biased region" description="Polar residues" evidence="6">
    <location>
        <begin position="37"/>
        <end position="47"/>
    </location>
</feature>
<feature type="transmembrane region" description="Helical" evidence="7">
    <location>
        <begin position="67"/>
        <end position="93"/>
    </location>
</feature>
<feature type="transmembrane region" description="Helical" evidence="7">
    <location>
        <begin position="345"/>
        <end position="367"/>
    </location>
</feature>
<dbReference type="GO" id="GO:0016020">
    <property type="term" value="C:membrane"/>
    <property type="evidence" value="ECO:0007669"/>
    <property type="project" value="UniProtKB-SubCell"/>
</dbReference>
<keyword evidence="2" id="KW-0813">Transport</keyword>
<dbReference type="OMA" id="YASGWMT"/>
<keyword evidence="9" id="KW-1185">Reference proteome</keyword>
<evidence type="ECO:0000256" key="2">
    <source>
        <dbReference type="ARBA" id="ARBA00022448"/>
    </source>
</evidence>
<comment type="subcellular location">
    <subcellularLocation>
        <location evidence="1">Membrane</location>
        <topology evidence="1">Multi-pass membrane protein</topology>
    </subcellularLocation>
</comment>
<dbReference type="Proteomes" id="UP000016922">
    <property type="component" value="Unassembled WGS sequence"/>
</dbReference>
<protein>
    <recommendedName>
        <fullName evidence="10">Amino acid transporter</fullName>
    </recommendedName>
</protein>
<dbReference type="HOGENOM" id="CLU_004495_6_1_1"/>
<dbReference type="InterPro" id="IPR002293">
    <property type="entry name" value="AA/rel_permease1"/>
</dbReference>
<evidence type="ECO:0000313" key="9">
    <source>
        <dbReference type="Proteomes" id="UP000016922"/>
    </source>
</evidence>
<reference evidence="8 9" key="1">
    <citation type="journal article" date="2013" name="BMC Genomics">
        <title>Genomics-driven discovery of the pneumocandin biosynthetic gene cluster in the fungus Glarea lozoyensis.</title>
        <authorList>
            <person name="Chen L."/>
            <person name="Yue Q."/>
            <person name="Zhang X."/>
            <person name="Xiang M."/>
            <person name="Wang C."/>
            <person name="Li S."/>
            <person name="Che Y."/>
            <person name="Ortiz-Lopez F.J."/>
            <person name="Bills G.F."/>
            <person name="Liu X."/>
            <person name="An Z."/>
        </authorList>
    </citation>
    <scope>NUCLEOTIDE SEQUENCE [LARGE SCALE GENOMIC DNA]</scope>
    <source>
        <strain evidence="9">ATCC 20868 / MF5171</strain>
    </source>
</reference>
<organism evidence="8 9">
    <name type="scientific">Glarea lozoyensis (strain ATCC 20868 / MF5171)</name>
    <dbReference type="NCBI Taxonomy" id="1116229"/>
    <lineage>
        <taxon>Eukaryota</taxon>
        <taxon>Fungi</taxon>
        <taxon>Dikarya</taxon>
        <taxon>Ascomycota</taxon>
        <taxon>Pezizomycotina</taxon>
        <taxon>Leotiomycetes</taxon>
        <taxon>Helotiales</taxon>
        <taxon>Helotiaceae</taxon>
        <taxon>Glarea</taxon>
    </lineage>
</organism>
<feature type="transmembrane region" description="Helical" evidence="7">
    <location>
        <begin position="222"/>
        <end position="240"/>
    </location>
</feature>
<feature type="transmembrane region" description="Helical" evidence="7">
    <location>
        <begin position="298"/>
        <end position="325"/>
    </location>
</feature>
<feature type="transmembrane region" description="Helical" evidence="7">
    <location>
        <begin position="99"/>
        <end position="119"/>
    </location>
</feature>
<feature type="transmembrane region" description="Helical" evidence="7">
    <location>
        <begin position="190"/>
        <end position="210"/>
    </location>
</feature>
<sequence>MASRNFHHGQGIEMKGPYDSSSQESTANPNVVLLTDPNDSSHGGNSSDEVDMARLGKKQEFKRNFNLLSTLGFISIYMATWEFVLVSLGAGLLNGGFAGLFWVFLGTVICYSSLVASLAEMASMSPTSGGQYHWVSEFAPPQYQKICSYASGWMSTLGWLASVSSSVFVLATLIQTLVDVKDSDFLFPAWQYTLLMLAFLIITIFFNTWGAKALPMIETISLFGHLGGFFVTMIAVLALAPKTSAKEVFTHFENGSGWGNMGASLLITQVSVLYCNLGSDSAVHIAEEVEDASRNVPLAMWWSFVLNVVMGLAMLLTMLFCIGPLDVALEADAPYLVLFQNTGSDALTTFLLVVLLILIFSGNITALATTSRELWAFSRDKGFPFSKWISKVIYLTSLLAGLLCLINFGSNLAFNIIISLTLLALLSTYMISIGCVLLLRLQGRPLPHARWSLGRYGIPINAFAFAYSGFCIIWCCFPAELPVTLETANWAPAVWFGVILLAVVVYFAHGRTRYTPPVVFVEGRREGRVGLQHVD</sequence>
<gene>
    <name evidence="8" type="ORF">GLAREA_07598</name>
</gene>
<feature type="transmembrane region" description="Helical" evidence="7">
    <location>
        <begin position="460"/>
        <end position="481"/>
    </location>
</feature>
<evidence type="ECO:0000256" key="4">
    <source>
        <dbReference type="ARBA" id="ARBA00022989"/>
    </source>
</evidence>
<evidence type="ECO:0008006" key="10">
    <source>
        <dbReference type="Google" id="ProtNLM"/>
    </source>
</evidence>
<dbReference type="Gene3D" id="1.20.1740.10">
    <property type="entry name" value="Amino acid/polyamine transporter I"/>
    <property type="match status" value="1"/>
</dbReference>
<dbReference type="GeneID" id="19466651"/>
<evidence type="ECO:0000256" key="7">
    <source>
        <dbReference type="SAM" id="Phobius"/>
    </source>
</evidence>
<dbReference type="Pfam" id="PF13520">
    <property type="entry name" value="AA_permease_2"/>
    <property type="match status" value="1"/>
</dbReference>
<evidence type="ECO:0000256" key="1">
    <source>
        <dbReference type="ARBA" id="ARBA00004141"/>
    </source>
</evidence>
<dbReference type="PIRSF" id="PIRSF006060">
    <property type="entry name" value="AA_transporter"/>
    <property type="match status" value="1"/>
</dbReference>
<evidence type="ECO:0000256" key="5">
    <source>
        <dbReference type="ARBA" id="ARBA00023136"/>
    </source>
</evidence>
<dbReference type="eggNOG" id="KOG1289">
    <property type="taxonomic scope" value="Eukaryota"/>
</dbReference>
<evidence type="ECO:0000256" key="6">
    <source>
        <dbReference type="SAM" id="MobiDB-lite"/>
    </source>
</evidence>
<proteinExistence type="predicted"/>
<feature type="transmembrane region" description="Helical" evidence="7">
    <location>
        <begin position="157"/>
        <end position="178"/>
    </location>
</feature>
<dbReference type="PANTHER" id="PTHR45649">
    <property type="entry name" value="AMINO-ACID PERMEASE BAT1"/>
    <property type="match status" value="1"/>
</dbReference>
<feature type="region of interest" description="Disordered" evidence="6">
    <location>
        <begin position="1"/>
        <end position="49"/>
    </location>
</feature>
<dbReference type="AlphaFoldDB" id="S3D3U0"/>